<sequence length="151" mass="15809">MTTILGTVLLILAIALLVIGVLAWRRKLPGNPVIGIRVAEVRKSQEIWEAAHQVAGPLWLVGGVALVFGGLVAFRAEGWMWLLPVLAVIVALAAVGAGANIGARRAAAIDVAQKYEEEHAPAPAAPAPKVDMDALRRAADAADDKNNGDVK</sequence>
<dbReference type="OrthoDB" id="4420493at2"/>
<organism evidence="2 3">
    <name type="scientific">Corynebacterium maris DSM 45190</name>
    <dbReference type="NCBI Taxonomy" id="1224163"/>
    <lineage>
        <taxon>Bacteria</taxon>
        <taxon>Bacillati</taxon>
        <taxon>Actinomycetota</taxon>
        <taxon>Actinomycetes</taxon>
        <taxon>Mycobacteriales</taxon>
        <taxon>Corynebacteriaceae</taxon>
        <taxon>Corynebacterium</taxon>
    </lineage>
</organism>
<dbReference type="STRING" id="1224163.B841_12630"/>
<accession>S5TMG9</accession>
<proteinExistence type="predicted"/>
<keyword evidence="1" id="KW-1133">Transmembrane helix</keyword>
<dbReference type="HOGENOM" id="CLU_113638_0_0_11"/>
<dbReference type="eggNOG" id="COG5658">
    <property type="taxonomic scope" value="Bacteria"/>
</dbReference>
<feature type="transmembrane region" description="Helical" evidence="1">
    <location>
        <begin position="6"/>
        <end position="24"/>
    </location>
</feature>
<dbReference type="EMBL" id="CP003924">
    <property type="protein sequence ID" value="AGS35996.1"/>
    <property type="molecule type" value="Genomic_DNA"/>
</dbReference>
<dbReference type="Pfam" id="PF13630">
    <property type="entry name" value="SdpI"/>
    <property type="match status" value="1"/>
</dbReference>
<dbReference type="AlphaFoldDB" id="S5TMG9"/>
<keyword evidence="1" id="KW-0472">Membrane</keyword>
<keyword evidence="1" id="KW-0812">Transmembrane</keyword>
<evidence type="ECO:0000313" key="3">
    <source>
        <dbReference type="Proteomes" id="UP000015388"/>
    </source>
</evidence>
<dbReference type="InterPro" id="IPR025962">
    <property type="entry name" value="SdpI/YhfL"/>
</dbReference>
<gene>
    <name evidence="2" type="ORF">B841_12630</name>
</gene>
<feature type="transmembrane region" description="Helical" evidence="1">
    <location>
        <begin position="79"/>
        <end position="99"/>
    </location>
</feature>
<dbReference type="RefSeq" id="WP_020936577.1">
    <property type="nucleotide sequence ID" value="NC_021915.1"/>
</dbReference>
<name>S5TMG9_9CORY</name>
<evidence type="ECO:0000313" key="2">
    <source>
        <dbReference type="EMBL" id="AGS35996.1"/>
    </source>
</evidence>
<keyword evidence="3" id="KW-1185">Reference proteome</keyword>
<evidence type="ECO:0000256" key="1">
    <source>
        <dbReference type="SAM" id="Phobius"/>
    </source>
</evidence>
<dbReference type="PATRIC" id="fig|1224163.3.peg.2551"/>
<feature type="transmembrane region" description="Helical" evidence="1">
    <location>
        <begin position="54"/>
        <end position="73"/>
    </location>
</feature>
<dbReference type="Proteomes" id="UP000015388">
    <property type="component" value="Chromosome"/>
</dbReference>
<dbReference type="KEGG" id="cmd:B841_12630"/>
<reference evidence="2 3" key="1">
    <citation type="submission" date="2012-11" db="EMBL/GenBank/DDBJ databases">
        <title>The complete genome sequence of Corynebacterium maris Coryn-1 (=DSM 45190).</title>
        <authorList>
            <person name="Schaffert L."/>
            <person name="Albersmeier A."/>
            <person name="Kalinowski J."/>
            <person name="Ruckert C."/>
        </authorList>
    </citation>
    <scope>NUCLEOTIDE SEQUENCE [LARGE SCALE GENOMIC DNA]</scope>
    <source>
        <strain evidence="3">Coryn-1</strain>
    </source>
</reference>
<protein>
    <submittedName>
        <fullName evidence="2">Uncharacterized protein</fullName>
    </submittedName>
</protein>